<reference evidence="2 3" key="1">
    <citation type="submission" date="2020-02" db="EMBL/GenBank/DDBJ databases">
        <title>Complete genome sequence of Flavobacteriaceae bacterium.</title>
        <authorList>
            <person name="Kim S.-J."/>
            <person name="Kim Y.-S."/>
            <person name="Kim K.-H."/>
        </authorList>
    </citation>
    <scope>NUCLEOTIDE SEQUENCE [LARGE SCALE GENOMIC DNA]</scope>
    <source>
        <strain evidence="2 3">RR4-40</strain>
    </source>
</reference>
<evidence type="ECO:0000256" key="1">
    <source>
        <dbReference type="SAM" id="Phobius"/>
    </source>
</evidence>
<accession>A0A6G6GPC2</accession>
<dbReference type="RefSeq" id="WP_164679575.1">
    <property type="nucleotide sequence ID" value="NZ_CP049057.1"/>
</dbReference>
<proteinExistence type="predicted"/>
<keyword evidence="1" id="KW-0812">Transmembrane</keyword>
<evidence type="ECO:0000313" key="3">
    <source>
        <dbReference type="Proteomes" id="UP000505306"/>
    </source>
</evidence>
<dbReference type="Proteomes" id="UP000505306">
    <property type="component" value="Chromosome"/>
</dbReference>
<sequence length="342" mass="39090">MDITIVRGKKAWYALVFPFICFCIALAILWNGYETMMSNKNIDLVGLVLGWSFGAGIFVVLGTVFGMVQDYYFDFNRKRYKIVKRVGVLGFGKWHSFKQLEYVSVFENPDGAFEINIWYNSNKHFFVDSFVKSASAIKFASKVANKLNIELHNAINNVHQHSGENDVAASISKEDRKIDAYFSHGNRPLWQTIIAALCFASALGLVYSFVMGLDFVHKRGKWPLQIFEIVAILISAGVRFSIVNDYLFDLQHDQFKIIHNVGPIRWGKWRALKSVDYISVFQKNEGYFLINLWYNTNKHITLTASDDYSKGMEVGAKIAKQLNIALLDASNPRDSQWVDMTK</sequence>
<gene>
    <name evidence="2" type="ORF">G5B37_08300</name>
</gene>
<name>A0A6G6GPC2_9FLAO</name>
<dbReference type="EMBL" id="CP049057">
    <property type="protein sequence ID" value="QIE59561.1"/>
    <property type="molecule type" value="Genomic_DNA"/>
</dbReference>
<organism evidence="2 3">
    <name type="scientific">Rasiella rasia</name>
    <dbReference type="NCBI Taxonomy" id="2744027"/>
    <lineage>
        <taxon>Bacteria</taxon>
        <taxon>Pseudomonadati</taxon>
        <taxon>Bacteroidota</taxon>
        <taxon>Flavobacteriia</taxon>
        <taxon>Flavobacteriales</taxon>
        <taxon>Flavobacteriaceae</taxon>
        <taxon>Rasiella</taxon>
    </lineage>
</organism>
<dbReference type="AlphaFoldDB" id="A0A6G6GPC2"/>
<feature type="transmembrane region" description="Helical" evidence="1">
    <location>
        <begin position="12"/>
        <end position="33"/>
    </location>
</feature>
<keyword evidence="1" id="KW-1133">Transmembrane helix</keyword>
<feature type="transmembrane region" description="Helical" evidence="1">
    <location>
        <begin position="222"/>
        <end position="242"/>
    </location>
</feature>
<feature type="transmembrane region" description="Helical" evidence="1">
    <location>
        <begin position="45"/>
        <end position="68"/>
    </location>
</feature>
<keyword evidence="1" id="KW-0472">Membrane</keyword>
<keyword evidence="3" id="KW-1185">Reference proteome</keyword>
<protein>
    <submittedName>
        <fullName evidence="2">Uncharacterized protein</fullName>
    </submittedName>
</protein>
<feature type="transmembrane region" description="Helical" evidence="1">
    <location>
        <begin position="189"/>
        <end position="210"/>
    </location>
</feature>
<evidence type="ECO:0000313" key="2">
    <source>
        <dbReference type="EMBL" id="QIE59561.1"/>
    </source>
</evidence>
<dbReference type="KEGG" id="mgel:G5B37_08300"/>